<evidence type="ECO:0000313" key="1">
    <source>
        <dbReference type="EMBL" id="MFD2556065.1"/>
    </source>
</evidence>
<reference evidence="2" key="1">
    <citation type="journal article" date="2019" name="Int. J. Syst. Evol. Microbiol.">
        <title>The Global Catalogue of Microorganisms (GCM) 10K type strain sequencing project: providing services to taxonomists for standard genome sequencing and annotation.</title>
        <authorList>
            <consortium name="The Broad Institute Genomics Platform"/>
            <consortium name="The Broad Institute Genome Sequencing Center for Infectious Disease"/>
            <person name="Wu L."/>
            <person name="Ma J."/>
        </authorList>
    </citation>
    <scope>NUCLEOTIDE SEQUENCE [LARGE SCALE GENOMIC DNA]</scope>
    <source>
        <strain evidence="2">KCTC 52298</strain>
    </source>
</reference>
<keyword evidence="2" id="KW-1185">Reference proteome</keyword>
<name>A0ABW5L6E4_9SPHI</name>
<proteinExistence type="predicted"/>
<dbReference type="Proteomes" id="UP001597440">
    <property type="component" value="Unassembled WGS sequence"/>
</dbReference>
<accession>A0ABW5L6E4</accession>
<dbReference type="RefSeq" id="WP_380893463.1">
    <property type="nucleotide sequence ID" value="NZ_JAEQMU010000001.1"/>
</dbReference>
<gene>
    <name evidence="1" type="ORF">ACFSQW_16855</name>
</gene>
<protein>
    <submittedName>
        <fullName evidence="1">Uncharacterized protein</fullName>
    </submittedName>
</protein>
<sequence>MVFGIGGFYSCFITQIESKKSIVI</sequence>
<dbReference type="EMBL" id="JBHULD010000018">
    <property type="protein sequence ID" value="MFD2556065.1"/>
    <property type="molecule type" value="Genomic_DNA"/>
</dbReference>
<organism evidence="1 2">
    <name type="scientific">Sphingobacterium tabacisoli</name>
    <dbReference type="NCBI Taxonomy" id="2044855"/>
    <lineage>
        <taxon>Bacteria</taxon>
        <taxon>Pseudomonadati</taxon>
        <taxon>Bacteroidota</taxon>
        <taxon>Sphingobacteriia</taxon>
        <taxon>Sphingobacteriales</taxon>
        <taxon>Sphingobacteriaceae</taxon>
        <taxon>Sphingobacterium</taxon>
    </lineage>
</organism>
<evidence type="ECO:0000313" key="2">
    <source>
        <dbReference type="Proteomes" id="UP001597440"/>
    </source>
</evidence>
<comment type="caution">
    <text evidence="1">The sequence shown here is derived from an EMBL/GenBank/DDBJ whole genome shotgun (WGS) entry which is preliminary data.</text>
</comment>